<reference evidence="2" key="2">
    <citation type="submission" date="2015-10" db="EMBL/GenBank/DDBJ databases">
        <title>Improved Draft Genome Sequence of Clostridium pasteurianum Strain ATCC 6013 (DSM 525) Using a Hybrid Next-Generation Sequencing Approach.</title>
        <authorList>
            <person name="Pyne M.E."/>
            <person name="Utturkar S.M."/>
            <person name="Brown S.D."/>
            <person name="Moo-Young M."/>
            <person name="Chung D.A."/>
            <person name="Chou P.C."/>
        </authorList>
    </citation>
    <scope>NUCLEOTIDE SEQUENCE</scope>
    <source>
        <strain evidence="2">ATCC 6013</strain>
    </source>
</reference>
<dbReference type="Proteomes" id="UP000028042">
    <property type="component" value="Unassembled WGS sequence"/>
</dbReference>
<dbReference type="eggNOG" id="COG4185">
    <property type="taxonomic scope" value="Bacteria"/>
</dbReference>
<dbReference type="KEGG" id="cpae:CPAST_c30630"/>
<reference evidence="2 3" key="3">
    <citation type="journal article" name="Genome Announc.">
        <title>Improved Draft Genome Sequence of Clostridium pasteurianum Strain ATCC 6013 (DSM 525) Using a Hybrid Next-Generation Sequencing Approach.</title>
        <authorList>
            <person name="Pyne M.E."/>
            <person name="Utturkar S."/>
            <person name="Brown S.D."/>
            <person name="Moo-Young M."/>
            <person name="Chung D.A."/>
            <person name="Chou C.P."/>
        </authorList>
    </citation>
    <scope>NUCLEOTIDE SEQUENCE [LARGE SCALE GENOMIC DNA]</scope>
    <source>
        <strain evidence="2 3">ATCC 6013</strain>
    </source>
</reference>
<dbReference type="KEGG" id="cpat:CLPA_c30630"/>
<evidence type="ECO:0000313" key="3">
    <source>
        <dbReference type="Proteomes" id="UP000028042"/>
    </source>
</evidence>
<dbReference type="AlphaFoldDB" id="A0A0H3J6Q4"/>
<dbReference type="EMBL" id="JPGY02000001">
    <property type="protein sequence ID" value="KRU10875.1"/>
    <property type="molecule type" value="Genomic_DNA"/>
</dbReference>
<dbReference type="InterPro" id="IPR027417">
    <property type="entry name" value="P-loop_NTPase"/>
</dbReference>
<proteinExistence type="predicted"/>
<evidence type="ECO:0000313" key="1">
    <source>
        <dbReference type="EMBL" id="AJA53117.1"/>
    </source>
</evidence>
<accession>A0A0H3J6Q4</accession>
<organism evidence="1 4">
    <name type="scientific">Clostridium pasteurianum DSM 525 = ATCC 6013</name>
    <dbReference type="NCBI Taxonomy" id="1262449"/>
    <lineage>
        <taxon>Bacteria</taxon>
        <taxon>Bacillati</taxon>
        <taxon>Bacillota</taxon>
        <taxon>Clostridia</taxon>
        <taxon>Eubacteriales</taxon>
        <taxon>Clostridiaceae</taxon>
        <taxon>Clostridium</taxon>
    </lineage>
</organism>
<reference evidence="1 4" key="1">
    <citation type="journal article" date="2015" name="Genome Announc.">
        <title>Complete Genome Sequence of the Nitrogen-Fixing and Solvent-Producing Clostridium pasteurianum DSM 525.</title>
        <authorList>
            <person name="Poehlein A."/>
            <person name="Grosse-Honebrink A."/>
            <person name="Zhang Y."/>
            <person name="Minton N.P."/>
            <person name="Daniel R."/>
        </authorList>
    </citation>
    <scope>NUCLEOTIDE SEQUENCE [LARGE SCALE GENOMIC DNA]</scope>
    <source>
        <strain evidence="1">DSM 525</strain>
        <strain evidence="4">DSM 525 / ATCC 6013</strain>
    </source>
</reference>
<evidence type="ECO:0000313" key="4">
    <source>
        <dbReference type="Proteomes" id="UP000030905"/>
    </source>
</evidence>
<dbReference type="Proteomes" id="UP000030905">
    <property type="component" value="Chromosome"/>
</dbReference>
<keyword evidence="4" id="KW-1185">Reference proteome</keyword>
<evidence type="ECO:0000313" key="2">
    <source>
        <dbReference type="EMBL" id="KRU10875.1"/>
    </source>
</evidence>
<sequence length="60" mass="6786">MAAYTIFAGVNGAGKTSIYKSIYYEMNKTENRINTDEMVARIGSWKDSNFQIKCARDAIK</sequence>
<protein>
    <submittedName>
        <fullName evidence="1">ABC transporter</fullName>
    </submittedName>
</protein>
<dbReference type="PATRIC" id="fig|1262449.3.peg.2327"/>
<name>A0A0H3J6Q4_CLOPA</name>
<gene>
    <name evidence="1" type="ORF">CLPA_c30630</name>
    <name evidence="2" type="ORF">CP6013_00122</name>
</gene>
<dbReference type="EMBL" id="CP009268">
    <property type="protein sequence ID" value="AJA53117.1"/>
    <property type="molecule type" value="Genomic_DNA"/>
</dbReference>
<dbReference type="SUPFAM" id="SSF52540">
    <property type="entry name" value="P-loop containing nucleoside triphosphate hydrolases"/>
    <property type="match status" value="1"/>
</dbReference>